<name>A0A1E3NTJ3_9ASCO</name>
<proteinExistence type="predicted"/>
<feature type="compositionally biased region" description="Basic and acidic residues" evidence="1">
    <location>
        <begin position="62"/>
        <end position="83"/>
    </location>
</feature>
<feature type="region of interest" description="Disordered" evidence="1">
    <location>
        <begin position="54"/>
        <end position="90"/>
    </location>
</feature>
<protein>
    <submittedName>
        <fullName evidence="2">Uncharacterized protein</fullName>
    </submittedName>
</protein>
<accession>A0A1E3NTJ3</accession>
<evidence type="ECO:0000313" key="2">
    <source>
        <dbReference type="EMBL" id="ODQ49412.1"/>
    </source>
</evidence>
<sequence>MGSTAPPRRRSVADMEKKQVLSGKSQQVKYSNSEADTHGGDALSAWRRLHRSYVDGTPGRLDAGEPARQRRRPRWTDTKDGKSSSKYVLRHRGQRRNSCSTLARRDWLRLVAPGPIVLSGLFLGQAPHLPTLLGSIHPACDPITKFPCFSPICFPLWANRLPDSSAGGASFSGAETALLPICVGHNARDEGKATGQQPAGRKKGRLPAGGRQEGLERASGGQATATSREIISSGNATATANATPLQS</sequence>
<evidence type="ECO:0000256" key="1">
    <source>
        <dbReference type="SAM" id="MobiDB-lite"/>
    </source>
</evidence>
<feature type="compositionally biased region" description="Polar residues" evidence="1">
    <location>
        <begin position="22"/>
        <end position="34"/>
    </location>
</feature>
<keyword evidence="3" id="KW-1185">Reference proteome</keyword>
<feature type="compositionally biased region" description="Polar residues" evidence="1">
    <location>
        <begin position="221"/>
        <end position="234"/>
    </location>
</feature>
<dbReference type="GeneID" id="30176317"/>
<dbReference type="EMBL" id="KV454001">
    <property type="protein sequence ID" value="ODQ49412.1"/>
    <property type="molecule type" value="Genomic_DNA"/>
</dbReference>
<gene>
    <name evidence="2" type="ORF">PICMEDRAFT_101036</name>
</gene>
<organism evidence="2 3">
    <name type="scientific">Pichia membranifaciens NRRL Y-2026</name>
    <dbReference type="NCBI Taxonomy" id="763406"/>
    <lineage>
        <taxon>Eukaryota</taxon>
        <taxon>Fungi</taxon>
        <taxon>Dikarya</taxon>
        <taxon>Ascomycota</taxon>
        <taxon>Saccharomycotina</taxon>
        <taxon>Pichiomycetes</taxon>
        <taxon>Pichiales</taxon>
        <taxon>Pichiaceae</taxon>
        <taxon>Pichia</taxon>
    </lineage>
</organism>
<dbReference type="Proteomes" id="UP000094455">
    <property type="component" value="Unassembled WGS sequence"/>
</dbReference>
<evidence type="ECO:0000313" key="3">
    <source>
        <dbReference type="Proteomes" id="UP000094455"/>
    </source>
</evidence>
<reference evidence="2 3" key="1">
    <citation type="journal article" date="2016" name="Proc. Natl. Acad. Sci. U.S.A.">
        <title>Comparative genomics of biotechnologically important yeasts.</title>
        <authorList>
            <person name="Riley R."/>
            <person name="Haridas S."/>
            <person name="Wolfe K.H."/>
            <person name="Lopes M.R."/>
            <person name="Hittinger C.T."/>
            <person name="Goeker M."/>
            <person name="Salamov A.A."/>
            <person name="Wisecaver J.H."/>
            <person name="Long T.M."/>
            <person name="Calvey C.H."/>
            <person name="Aerts A.L."/>
            <person name="Barry K.W."/>
            <person name="Choi C."/>
            <person name="Clum A."/>
            <person name="Coughlan A.Y."/>
            <person name="Deshpande S."/>
            <person name="Douglass A.P."/>
            <person name="Hanson S.J."/>
            <person name="Klenk H.-P."/>
            <person name="LaButti K.M."/>
            <person name="Lapidus A."/>
            <person name="Lindquist E.A."/>
            <person name="Lipzen A.M."/>
            <person name="Meier-Kolthoff J.P."/>
            <person name="Ohm R.A."/>
            <person name="Otillar R.P."/>
            <person name="Pangilinan J.L."/>
            <person name="Peng Y."/>
            <person name="Rokas A."/>
            <person name="Rosa C.A."/>
            <person name="Scheuner C."/>
            <person name="Sibirny A.A."/>
            <person name="Slot J.C."/>
            <person name="Stielow J.B."/>
            <person name="Sun H."/>
            <person name="Kurtzman C.P."/>
            <person name="Blackwell M."/>
            <person name="Grigoriev I.V."/>
            <person name="Jeffries T.W."/>
        </authorList>
    </citation>
    <scope>NUCLEOTIDE SEQUENCE [LARGE SCALE GENOMIC DNA]</scope>
    <source>
        <strain evidence="2 3">NRRL Y-2026</strain>
    </source>
</reference>
<feature type="region of interest" description="Disordered" evidence="1">
    <location>
        <begin position="1"/>
        <end position="42"/>
    </location>
</feature>
<feature type="region of interest" description="Disordered" evidence="1">
    <location>
        <begin position="189"/>
        <end position="247"/>
    </location>
</feature>
<dbReference type="RefSeq" id="XP_019020525.1">
    <property type="nucleotide sequence ID" value="XM_019159630.1"/>
</dbReference>
<dbReference type="AlphaFoldDB" id="A0A1E3NTJ3"/>
<feature type="compositionally biased region" description="Low complexity" evidence="1">
    <location>
        <begin position="235"/>
        <end position="247"/>
    </location>
</feature>